<accession>A0A1I7FKL2</accession>
<protein>
    <submittedName>
        <fullName evidence="1">Uncharacterized protein</fullName>
    </submittedName>
</protein>
<reference evidence="2" key="1">
    <citation type="submission" date="2016-10" db="EMBL/GenBank/DDBJ databases">
        <authorList>
            <person name="Varghese N."/>
        </authorList>
    </citation>
    <scope>NUCLEOTIDE SEQUENCE [LARGE SCALE GENOMIC DNA]</scope>
    <source>
        <strain evidence="2">DSM 17980</strain>
    </source>
</reference>
<evidence type="ECO:0000313" key="1">
    <source>
        <dbReference type="EMBL" id="SFU36711.1"/>
    </source>
</evidence>
<organism evidence="1 2">
    <name type="scientific">Alicyclobacillus macrosporangiidus</name>
    <dbReference type="NCBI Taxonomy" id="392015"/>
    <lineage>
        <taxon>Bacteria</taxon>
        <taxon>Bacillati</taxon>
        <taxon>Bacillota</taxon>
        <taxon>Bacilli</taxon>
        <taxon>Bacillales</taxon>
        <taxon>Alicyclobacillaceae</taxon>
        <taxon>Alicyclobacillus</taxon>
    </lineage>
</organism>
<dbReference type="RefSeq" id="WP_074948864.1">
    <property type="nucleotide sequence ID" value="NZ_FPBV01000001.1"/>
</dbReference>
<sequence>MDLMQSSEEWSRAHHRVNELLSLLLNTLRDLGYNPSYHISYDHDEHHVRLDDQLLRQHPQLMAVYRDYVAACRERSVAVQRIQELPKMDLGFDAN</sequence>
<dbReference type="AlphaFoldDB" id="A0A1I7FKL2"/>
<evidence type="ECO:0000313" key="2">
    <source>
        <dbReference type="Proteomes" id="UP000183508"/>
    </source>
</evidence>
<dbReference type="OrthoDB" id="2376341at2"/>
<dbReference type="EMBL" id="FPBV01000001">
    <property type="protein sequence ID" value="SFU36711.1"/>
    <property type="molecule type" value="Genomic_DNA"/>
</dbReference>
<keyword evidence="2" id="KW-1185">Reference proteome</keyword>
<proteinExistence type="predicted"/>
<name>A0A1I7FKL2_9BACL</name>
<dbReference type="Proteomes" id="UP000183508">
    <property type="component" value="Unassembled WGS sequence"/>
</dbReference>
<gene>
    <name evidence="1" type="ORF">SAMN05421543_101311</name>
</gene>